<evidence type="ECO:0000313" key="4">
    <source>
        <dbReference type="Proteomes" id="UP000294498"/>
    </source>
</evidence>
<organism evidence="3 4">
    <name type="scientific">Dinghuibacter silviterrae</name>
    <dbReference type="NCBI Taxonomy" id="1539049"/>
    <lineage>
        <taxon>Bacteria</taxon>
        <taxon>Pseudomonadati</taxon>
        <taxon>Bacteroidota</taxon>
        <taxon>Chitinophagia</taxon>
        <taxon>Chitinophagales</taxon>
        <taxon>Chitinophagaceae</taxon>
        <taxon>Dinghuibacter</taxon>
    </lineage>
</organism>
<dbReference type="Pfam" id="PF02517">
    <property type="entry name" value="Rce1-like"/>
    <property type="match status" value="1"/>
</dbReference>
<feature type="transmembrane region" description="Helical" evidence="1">
    <location>
        <begin position="104"/>
        <end position="125"/>
    </location>
</feature>
<dbReference type="EMBL" id="SODV01000001">
    <property type="protein sequence ID" value="TDX01927.1"/>
    <property type="molecule type" value="Genomic_DNA"/>
</dbReference>
<dbReference type="GO" id="GO:0080120">
    <property type="term" value="P:CAAX-box protein maturation"/>
    <property type="evidence" value="ECO:0007669"/>
    <property type="project" value="UniProtKB-ARBA"/>
</dbReference>
<accession>A0A4R8DWW3</accession>
<dbReference type="Proteomes" id="UP000294498">
    <property type="component" value="Unassembled WGS sequence"/>
</dbReference>
<feature type="domain" description="CAAX prenyl protease 2/Lysostaphin resistance protein A-like" evidence="2">
    <location>
        <begin position="106"/>
        <end position="198"/>
    </location>
</feature>
<dbReference type="PANTHER" id="PTHR39430:SF1">
    <property type="entry name" value="PROTEASE"/>
    <property type="match status" value="1"/>
</dbReference>
<feature type="transmembrane region" description="Helical" evidence="1">
    <location>
        <begin position="14"/>
        <end position="32"/>
    </location>
</feature>
<protein>
    <recommendedName>
        <fullName evidence="2">CAAX prenyl protease 2/Lysostaphin resistance protein A-like domain-containing protein</fullName>
    </recommendedName>
</protein>
<feature type="transmembrane region" description="Helical" evidence="1">
    <location>
        <begin position="162"/>
        <end position="182"/>
    </location>
</feature>
<dbReference type="GO" id="GO:0004175">
    <property type="term" value="F:endopeptidase activity"/>
    <property type="evidence" value="ECO:0007669"/>
    <property type="project" value="UniProtKB-ARBA"/>
</dbReference>
<feature type="transmembrane region" description="Helical" evidence="1">
    <location>
        <begin position="38"/>
        <end position="57"/>
    </location>
</feature>
<feature type="transmembrane region" description="Helical" evidence="1">
    <location>
        <begin position="69"/>
        <end position="92"/>
    </location>
</feature>
<dbReference type="OrthoDB" id="324900at2"/>
<dbReference type="RefSeq" id="WP_133994561.1">
    <property type="nucleotide sequence ID" value="NZ_SODV01000001.1"/>
</dbReference>
<evidence type="ECO:0000256" key="1">
    <source>
        <dbReference type="SAM" id="Phobius"/>
    </source>
</evidence>
<evidence type="ECO:0000313" key="3">
    <source>
        <dbReference type="EMBL" id="TDX01927.1"/>
    </source>
</evidence>
<gene>
    <name evidence="3" type="ORF">EDB95_2972</name>
</gene>
<keyword evidence="4" id="KW-1185">Reference proteome</keyword>
<keyword evidence="1" id="KW-0472">Membrane</keyword>
<reference evidence="3 4" key="1">
    <citation type="submission" date="2019-03" db="EMBL/GenBank/DDBJ databases">
        <title>Genomic Encyclopedia of Type Strains, Phase IV (KMG-IV): sequencing the most valuable type-strain genomes for metagenomic binning, comparative biology and taxonomic classification.</title>
        <authorList>
            <person name="Goeker M."/>
        </authorList>
    </citation>
    <scope>NUCLEOTIDE SEQUENCE [LARGE SCALE GENOMIC DNA]</scope>
    <source>
        <strain evidence="3 4">DSM 100059</strain>
    </source>
</reference>
<feature type="transmembrane region" description="Helical" evidence="1">
    <location>
        <begin position="137"/>
        <end position="156"/>
    </location>
</feature>
<dbReference type="PANTHER" id="PTHR39430">
    <property type="entry name" value="MEMBRANE-ASSOCIATED PROTEASE-RELATED"/>
    <property type="match status" value="1"/>
</dbReference>
<comment type="caution">
    <text evidence="3">The sequence shown here is derived from an EMBL/GenBank/DDBJ whole genome shotgun (WGS) entry which is preliminary data.</text>
</comment>
<name>A0A4R8DWW3_9BACT</name>
<evidence type="ECO:0000259" key="2">
    <source>
        <dbReference type="Pfam" id="PF02517"/>
    </source>
</evidence>
<dbReference type="AlphaFoldDB" id="A0A4R8DWW3"/>
<proteinExistence type="predicted"/>
<keyword evidence="1" id="KW-1133">Transmembrane helix</keyword>
<dbReference type="InterPro" id="IPR003675">
    <property type="entry name" value="Rce1/LyrA-like_dom"/>
</dbReference>
<sequence length="281" mass="30299">MTAKKILDFPLRKILIGLIVIVGVIQLGQRLIDQKLVRAIVVVILTLAAYILLFRFYEKRKITELSPNGMYLVVGILLGALLQTLTIGVIYLNHDFTVISINPIAAVLPGLIMAFTAAIIEEVLIRGVLFRIMEEKLGSLLALGISALIFGLLHLANPNSSLITAMGIAIEAGLLLGVAYMYSRNLWFPIAIHFAWNFTQSGIFGASTSGVAISDSLLTSKIQGATWVTGGAFGPEGSVQAPVFCLVATGVLMVLCYRQGKIVPPFWKKQGATQFGDRGAI</sequence>
<keyword evidence="1" id="KW-0812">Transmembrane</keyword>